<feature type="compositionally biased region" description="Basic residues" evidence="1">
    <location>
        <begin position="32"/>
        <end position="66"/>
    </location>
</feature>
<feature type="region of interest" description="Disordered" evidence="1">
    <location>
        <begin position="1"/>
        <end position="89"/>
    </location>
</feature>
<name>A0A6J4NNU4_9ACTN</name>
<evidence type="ECO:0000313" key="2">
    <source>
        <dbReference type="EMBL" id="CAA9393380.1"/>
    </source>
</evidence>
<accession>A0A6J4NNU4</accession>
<dbReference type="EMBL" id="CADCUM010000097">
    <property type="protein sequence ID" value="CAA9393380.1"/>
    <property type="molecule type" value="Genomic_DNA"/>
</dbReference>
<sequence length="223" mass="23004">ELLAVLGRAGRRRRRPRRLRRLPGPGPGQAALRRRGQAGGRLGHRPGVRRRAGRCSRMAGRGRARRPCVAGRPRVGAGRAPYLPAGGHRTGLRGDVLGGAGAAPGRDVGRAEPHLAAAPASPCCPPRALPPSVAGTGGGPAPARPVRRPRRGRGAGRRPLRRRRLPGGAALAGPDGRPGRRERVVGADGARGRHGPGDARAGRARLRVAAGPGAARGERPLAL</sequence>
<protein>
    <submittedName>
        <fullName evidence="2">Uncharacterized protein</fullName>
    </submittedName>
</protein>
<dbReference type="AlphaFoldDB" id="A0A6J4NNU4"/>
<feature type="region of interest" description="Disordered" evidence="1">
    <location>
        <begin position="116"/>
        <end position="204"/>
    </location>
</feature>
<feature type="non-terminal residue" evidence="2">
    <location>
        <position position="223"/>
    </location>
</feature>
<organism evidence="2">
    <name type="scientific">uncultured Nocardioides sp</name>
    <dbReference type="NCBI Taxonomy" id="198441"/>
    <lineage>
        <taxon>Bacteria</taxon>
        <taxon>Bacillati</taxon>
        <taxon>Actinomycetota</taxon>
        <taxon>Actinomycetes</taxon>
        <taxon>Propionibacteriales</taxon>
        <taxon>Nocardioidaceae</taxon>
        <taxon>Nocardioides</taxon>
        <taxon>environmental samples</taxon>
    </lineage>
</organism>
<evidence type="ECO:0000256" key="1">
    <source>
        <dbReference type="SAM" id="MobiDB-lite"/>
    </source>
</evidence>
<reference evidence="2" key="1">
    <citation type="submission" date="2020-02" db="EMBL/GenBank/DDBJ databases">
        <authorList>
            <person name="Meier V. D."/>
        </authorList>
    </citation>
    <scope>NUCLEOTIDE SEQUENCE</scope>
    <source>
        <strain evidence="2">AVDCRST_MAG32</strain>
    </source>
</reference>
<feature type="compositionally biased region" description="Low complexity" evidence="1">
    <location>
        <begin position="166"/>
        <end position="175"/>
    </location>
</feature>
<feature type="non-terminal residue" evidence="2">
    <location>
        <position position="1"/>
    </location>
</feature>
<gene>
    <name evidence="2" type="ORF">AVDCRST_MAG32-2487</name>
</gene>
<feature type="compositionally biased region" description="Basic residues" evidence="1">
    <location>
        <begin position="145"/>
        <end position="165"/>
    </location>
</feature>
<feature type="compositionally biased region" description="Basic residues" evidence="1">
    <location>
        <begin position="9"/>
        <end position="21"/>
    </location>
</feature>
<proteinExistence type="predicted"/>